<name>A0A6J7WD61_9CAUD</name>
<protein>
    <submittedName>
        <fullName evidence="1">Uncharacterized protein</fullName>
    </submittedName>
</protein>
<evidence type="ECO:0000313" key="1">
    <source>
        <dbReference type="EMBL" id="CAB5207172.1"/>
    </source>
</evidence>
<organism evidence="1">
    <name type="scientific">uncultured Caudovirales phage</name>
    <dbReference type="NCBI Taxonomy" id="2100421"/>
    <lineage>
        <taxon>Viruses</taxon>
        <taxon>Duplodnaviria</taxon>
        <taxon>Heunggongvirae</taxon>
        <taxon>Uroviricota</taxon>
        <taxon>Caudoviricetes</taxon>
        <taxon>Peduoviridae</taxon>
        <taxon>Maltschvirus</taxon>
        <taxon>Maltschvirus maltsch</taxon>
    </lineage>
</organism>
<proteinExistence type="predicted"/>
<accession>A0A6J7WD61</accession>
<dbReference type="EMBL" id="LR798227">
    <property type="protein sequence ID" value="CAB5207172.1"/>
    <property type="molecule type" value="Genomic_DNA"/>
</dbReference>
<sequence>MKTTNLRHTWQYAGVSRPQRDGILRFRMSNSADRALYLIKLGETAVRMVELPEPMDAGKAAIYLLESGFAEDQETKTCILQHMEKLK</sequence>
<gene>
    <name evidence="1" type="ORF">UFOVP180_38</name>
</gene>
<reference evidence="1" key="1">
    <citation type="submission" date="2020-05" db="EMBL/GenBank/DDBJ databases">
        <authorList>
            <person name="Chiriac C."/>
            <person name="Salcher M."/>
            <person name="Ghai R."/>
            <person name="Kavagutti S V."/>
        </authorList>
    </citation>
    <scope>NUCLEOTIDE SEQUENCE</scope>
</reference>